<dbReference type="InterPro" id="IPR045002">
    <property type="entry name" value="Ech1-like"/>
</dbReference>
<dbReference type="EMBL" id="VEPZ02001363">
    <property type="protein sequence ID" value="KAE8677327.1"/>
    <property type="molecule type" value="Genomic_DNA"/>
</dbReference>
<dbReference type="GO" id="GO:0051750">
    <property type="term" value="F:delta(3,5)-delta(2,4)-dienoyl-CoA isomerase activity"/>
    <property type="evidence" value="ECO:0007669"/>
    <property type="project" value="TreeGrafter"/>
</dbReference>
<keyword evidence="10" id="KW-1185">Reference proteome</keyword>
<dbReference type="NCBIfam" id="NF004794">
    <property type="entry name" value="PRK06142.1"/>
    <property type="match status" value="1"/>
</dbReference>
<evidence type="ECO:0000256" key="1">
    <source>
        <dbReference type="ARBA" id="ARBA00004275"/>
    </source>
</evidence>
<evidence type="ECO:0000256" key="2">
    <source>
        <dbReference type="ARBA" id="ARBA00005005"/>
    </source>
</evidence>
<keyword evidence="8" id="KW-0413">Isomerase</keyword>
<dbReference type="Proteomes" id="UP000436088">
    <property type="component" value="Unassembled WGS sequence"/>
</dbReference>
<dbReference type="Gene3D" id="1.10.12.10">
    <property type="entry name" value="Lyase 2-enoyl-coa Hydratase, Chain A, domain 2"/>
    <property type="match status" value="1"/>
</dbReference>
<sequence>MWGAADLLEASGEGVVGGGDSGGRVVPRTSLLSPRFSPPDSSVDYNEDQGLVLINLVHHSFPERERIMEDKYETLKILQESPNSGVFDLILNRPSVSNALSNDFFSEFPKALSALDQNPAVTAIVLSGAGNHFCGGIDLTTLASISKDNSGDHGRVGERLRRRLKFMQDAITAMERCRKPVIAAIHGACLGLGINIVTACDIRYCSKDAFFSVKEVDVGIAADLGTLQRLPGIVGFGNAMELSLTARRFSGEEAKELGLVSRVFGSREELKEGVRTIAEGIGGKPPLAVVGTKAVLIRSRDLNVEQGLEYVATWNSSMLLSDDLTQAISAQKHKRKPTYAKL</sequence>
<keyword evidence="7" id="KW-0576">Peroxisome</keyword>
<dbReference type="GO" id="GO:0006635">
    <property type="term" value="P:fatty acid beta-oxidation"/>
    <property type="evidence" value="ECO:0007669"/>
    <property type="project" value="UniProtKB-UniPathway"/>
</dbReference>
<keyword evidence="6" id="KW-0443">Lipid metabolism</keyword>
<dbReference type="PANTHER" id="PTHR43149">
    <property type="entry name" value="ENOYL-COA HYDRATASE"/>
    <property type="match status" value="1"/>
</dbReference>
<reference evidence="9" key="1">
    <citation type="submission" date="2019-09" db="EMBL/GenBank/DDBJ databases">
        <title>Draft genome information of white flower Hibiscus syriacus.</title>
        <authorList>
            <person name="Kim Y.-M."/>
        </authorList>
    </citation>
    <scope>NUCLEOTIDE SEQUENCE [LARGE SCALE GENOMIC DNA]</scope>
    <source>
        <strain evidence="9">YM2019G1</strain>
    </source>
</reference>
<organism evidence="9 10">
    <name type="scientific">Hibiscus syriacus</name>
    <name type="common">Rose of Sharon</name>
    <dbReference type="NCBI Taxonomy" id="106335"/>
    <lineage>
        <taxon>Eukaryota</taxon>
        <taxon>Viridiplantae</taxon>
        <taxon>Streptophyta</taxon>
        <taxon>Embryophyta</taxon>
        <taxon>Tracheophyta</taxon>
        <taxon>Spermatophyta</taxon>
        <taxon>Magnoliopsida</taxon>
        <taxon>eudicotyledons</taxon>
        <taxon>Gunneridae</taxon>
        <taxon>Pentapetalae</taxon>
        <taxon>rosids</taxon>
        <taxon>malvids</taxon>
        <taxon>Malvales</taxon>
        <taxon>Malvaceae</taxon>
        <taxon>Malvoideae</taxon>
        <taxon>Hibiscus</taxon>
    </lineage>
</organism>
<dbReference type="GO" id="GO:0005777">
    <property type="term" value="C:peroxisome"/>
    <property type="evidence" value="ECO:0007669"/>
    <property type="project" value="UniProtKB-SubCell"/>
</dbReference>
<comment type="caution">
    <text evidence="9">The sequence shown here is derived from an EMBL/GenBank/DDBJ whole genome shotgun (WGS) entry which is preliminary data.</text>
</comment>
<dbReference type="AlphaFoldDB" id="A0A6A2YJD3"/>
<evidence type="ECO:0000256" key="5">
    <source>
        <dbReference type="ARBA" id="ARBA00022990"/>
    </source>
</evidence>
<comment type="pathway">
    <text evidence="2">Lipid metabolism; fatty acid beta-oxidation.</text>
</comment>
<dbReference type="UniPathway" id="UPA00659"/>
<evidence type="ECO:0000256" key="3">
    <source>
        <dbReference type="ARBA" id="ARBA00005254"/>
    </source>
</evidence>
<dbReference type="InterPro" id="IPR029045">
    <property type="entry name" value="ClpP/crotonase-like_dom_sf"/>
</dbReference>
<comment type="similarity">
    <text evidence="3">Belongs to the enoyl-CoA hydratase/isomerase family.</text>
</comment>
<dbReference type="Pfam" id="PF00378">
    <property type="entry name" value="ECH_1"/>
    <property type="match status" value="1"/>
</dbReference>
<evidence type="ECO:0000313" key="9">
    <source>
        <dbReference type="EMBL" id="KAE8677327.1"/>
    </source>
</evidence>
<dbReference type="FunFam" id="1.10.12.10:FF:000004">
    <property type="entry name" value="Delta3,5-delta2,4-dienoyl-CoA isomerase"/>
    <property type="match status" value="1"/>
</dbReference>
<dbReference type="PANTHER" id="PTHR43149:SF1">
    <property type="entry name" value="DELTA(3,5)-DELTA(2,4)-DIENOYL-COA ISOMERASE, MITOCHONDRIAL"/>
    <property type="match status" value="1"/>
</dbReference>
<name>A0A6A2YJD3_HIBSY</name>
<dbReference type="SUPFAM" id="SSF52096">
    <property type="entry name" value="ClpP/crotonase"/>
    <property type="match status" value="1"/>
</dbReference>
<protein>
    <submittedName>
        <fullName evidence="9">NAC transcription factor NAM-B2-like</fullName>
    </submittedName>
</protein>
<evidence type="ECO:0000256" key="8">
    <source>
        <dbReference type="ARBA" id="ARBA00023235"/>
    </source>
</evidence>
<keyword evidence="5" id="KW-0007">Acetylation</keyword>
<evidence type="ECO:0000256" key="6">
    <source>
        <dbReference type="ARBA" id="ARBA00023098"/>
    </source>
</evidence>
<gene>
    <name evidence="9" type="ORF">F3Y22_tig00111540pilonHSYRG00227</name>
</gene>
<dbReference type="CDD" id="cd06558">
    <property type="entry name" value="crotonase-like"/>
    <property type="match status" value="1"/>
</dbReference>
<accession>A0A6A2YJD3</accession>
<evidence type="ECO:0000313" key="10">
    <source>
        <dbReference type="Proteomes" id="UP000436088"/>
    </source>
</evidence>
<dbReference type="FunFam" id="3.90.226.10:FF:000024">
    <property type="entry name" value="Delta3,5-delta2,4-dienoyl-CoA isomerase"/>
    <property type="match status" value="1"/>
</dbReference>
<proteinExistence type="inferred from homology"/>
<dbReference type="InterPro" id="IPR001753">
    <property type="entry name" value="Enoyl-CoA_hydra/iso"/>
</dbReference>
<dbReference type="InterPro" id="IPR014748">
    <property type="entry name" value="Enoyl-CoA_hydra_C"/>
</dbReference>
<evidence type="ECO:0000256" key="7">
    <source>
        <dbReference type="ARBA" id="ARBA00023140"/>
    </source>
</evidence>
<dbReference type="Gene3D" id="3.90.226.10">
    <property type="entry name" value="2-enoyl-CoA Hydratase, Chain A, domain 1"/>
    <property type="match status" value="1"/>
</dbReference>
<evidence type="ECO:0000256" key="4">
    <source>
        <dbReference type="ARBA" id="ARBA00022832"/>
    </source>
</evidence>
<comment type="subcellular location">
    <subcellularLocation>
        <location evidence="1">Peroxisome</location>
    </subcellularLocation>
</comment>
<keyword evidence="4" id="KW-0276">Fatty acid metabolism</keyword>